<keyword evidence="5" id="KW-0547">Nucleotide-binding</keyword>
<feature type="transmembrane region" description="Helical" evidence="10">
    <location>
        <begin position="44"/>
        <end position="63"/>
    </location>
</feature>
<dbReference type="InterPro" id="IPR003594">
    <property type="entry name" value="HATPase_dom"/>
</dbReference>
<dbReference type="CDD" id="cd16917">
    <property type="entry name" value="HATPase_UhpB-NarQ-NarX-like"/>
    <property type="match status" value="1"/>
</dbReference>
<feature type="transmembrane region" description="Helical" evidence="10">
    <location>
        <begin position="21"/>
        <end position="38"/>
    </location>
</feature>
<evidence type="ECO:0000259" key="11">
    <source>
        <dbReference type="Pfam" id="PF02518"/>
    </source>
</evidence>
<feature type="transmembrane region" description="Helical" evidence="10">
    <location>
        <begin position="96"/>
        <end position="113"/>
    </location>
</feature>
<evidence type="ECO:0000256" key="6">
    <source>
        <dbReference type="ARBA" id="ARBA00022777"/>
    </source>
</evidence>
<proteinExistence type="predicted"/>
<dbReference type="GO" id="GO:0016020">
    <property type="term" value="C:membrane"/>
    <property type="evidence" value="ECO:0007669"/>
    <property type="project" value="InterPro"/>
</dbReference>
<dbReference type="GO" id="GO:0046983">
    <property type="term" value="F:protein dimerization activity"/>
    <property type="evidence" value="ECO:0007669"/>
    <property type="project" value="InterPro"/>
</dbReference>
<feature type="transmembrane region" description="Helical" evidence="10">
    <location>
        <begin position="120"/>
        <end position="137"/>
    </location>
</feature>
<dbReference type="PANTHER" id="PTHR24421">
    <property type="entry name" value="NITRATE/NITRITE SENSOR PROTEIN NARX-RELATED"/>
    <property type="match status" value="1"/>
</dbReference>
<evidence type="ECO:0000256" key="1">
    <source>
        <dbReference type="ARBA" id="ARBA00000085"/>
    </source>
</evidence>
<feature type="domain" description="Signal transduction histidine kinase subgroup 3 dimerisation and phosphoacceptor" evidence="12">
    <location>
        <begin position="182"/>
        <end position="248"/>
    </location>
</feature>
<dbReference type="Proteomes" id="UP000662939">
    <property type="component" value="Chromosome"/>
</dbReference>
<keyword evidence="3" id="KW-0597">Phosphoprotein</keyword>
<accession>A0A895XLM8</accession>
<dbReference type="PANTHER" id="PTHR24421:SF10">
    <property type="entry name" value="NITRATE_NITRITE SENSOR PROTEIN NARQ"/>
    <property type="match status" value="1"/>
</dbReference>
<dbReference type="EMBL" id="CP070496">
    <property type="protein sequence ID" value="QSB04453.1"/>
    <property type="molecule type" value="Genomic_DNA"/>
</dbReference>
<dbReference type="EC" id="2.7.13.3" evidence="2"/>
<evidence type="ECO:0000256" key="5">
    <source>
        <dbReference type="ARBA" id="ARBA00022741"/>
    </source>
</evidence>
<organism evidence="13 14">
    <name type="scientific">Natronoglycomyces albus</name>
    <dbReference type="NCBI Taxonomy" id="2811108"/>
    <lineage>
        <taxon>Bacteria</taxon>
        <taxon>Bacillati</taxon>
        <taxon>Actinomycetota</taxon>
        <taxon>Actinomycetes</taxon>
        <taxon>Glycomycetales</taxon>
        <taxon>Glycomycetaceae</taxon>
        <taxon>Natronoglycomyces</taxon>
    </lineage>
</organism>
<sequence length="404" mass="43294">MTSKQITRLGSLVEAVHRWGRPLLMGGVIGALLLLTFAEGMSGTLNPFVLVSSLIAIGSLWFYRPGRTGVLLFAAGASLATTLASASLYVPFAVGFSEFAALLLLLVWGVRQWAAPRGRLAVGLLIAAVLLGPLRFADNAFTFLASEFVLFFPLAGAVCVGAYLYVVDTRRAQALNDARNEERLEMAREIHDFVAHHVTGIVVRAQAAQFASTHDPDAARQAFSEIEDAGAQALSSMRRMVAMLRDEQDATQLRPLGDIGQIPDLVSRFSTAGINATCYLSPQLRKATPEVEATVFRLVQEALTNVHKHARSASTVRVVVAQAKGGIDVSVRDNGSGKDAKTFGDSGFGLVGLAERVEALGGQIRFGPREAPGWEVNAYLPVPPMTGQSPSSESEPTVDLHQRQ</sequence>
<dbReference type="InterPro" id="IPR011712">
    <property type="entry name" value="Sig_transdc_His_kin_sub3_dim/P"/>
</dbReference>
<dbReference type="SUPFAM" id="SSF55874">
    <property type="entry name" value="ATPase domain of HSP90 chaperone/DNA topoisomerase II/histidine kinase"/>
    <property type="match status" value="1"/>
</dbReference>
<evidence type="ECO:0000256" key="10">
    <source>
        <dbReference type="SAM" id="Phobius"/>
    </source>
</evidence>
<name>A0A895XLM8_9ACTN</name>
<evidence type="ECO:0000313" key="14">
    <source>
        <dbReference type="Proteomes" id="UP000662939"/>
    </source>
</evidence>
<evidence type="ECO:0000256" key="7">
    <source>
        <dbReference type="ARBA" id="ARBA00022840"/>
    </source>
</evidence>
<evidence type="ECO:0000256" key="9">
    <source>
        <dbReference type="SAM" id="MobiDB-lite"/>
    </source>
</evidence>
<reference evidence="13" key="1">
    <citation type="submission" date="2021-02" db="EMBL/GenBank/DDBJ databases">
        <title>Natronoglycomyces albus gen. nov., sp. nov, a haloalkaliphilic actinobacterium from a soda solonchak soil.</title>
        <authorList>
            <person name="Sorokin D.Y."/>
            <person name="Khijniak T.V."/>
            <person name="Zakharycheva A.P."/>
            <person name="Boueva O.V."/>
            <person name="Ariskina E.V."/>
            <person name="Hahnke R.L."/>
            <person name="Bunk B."/>
            <person name="Sproer C."/>
            <person name="Schumann P."/>
            <person name="Evtushenko L.I."/>
            <person name="Kublanov I.V."/>
        </authorList>
    </citation>
    <scope>NUCLEOTIDE SEQUENCE</scope>
    <source>
        <strain evidence="13">DSM 106290</strain>
    </source>
</reference>
<keyword evidence="6 13" id="KW-0418">Kinase</keyword>
<comment type="catalytic activity">
    <reaction evidence="1">
        <text>ATP + protein L-histidine = ADP + protein N-phospho-L-histidine.</text>
        <dbReference type="EC" id="2.7.13.3"/>
    </reaction>
</comment>
<dbReference type="Gene3D" id="1.20.5.1930">
    <property type="match status" value="1"/>
</dbReference>
<gene>
    <name evidence="13" type="ORF">JQS30_11745</name>
</gene>
<keyword evidence="4" id="KW-0808">Transferase</keyword>
<keyword evidence="10" id="KW-0472">Membrane</keyword>
<dbReference type="Pfam" id="PF02518">
    <property type="entry name" value="HATPase_c"/>
    <property type="match status" value="1"/>
</dbReference>
<feature type="transmembrane region" description="Helical" evidence="10">
    <location>
        <begin position="143"/>
        <end position="166"/>
    </location>
</feature>
<dbReference type="RefSeq" id="WP_213170451.1">
    <property type="nucleotide sequence ID" value="NZ_CP070496.1"/>
</dbReference>
<dbReference type="Gene3D" id="3.30.565.10">
    <property type="entry name" value="Histidine kinase-like ATPase, C-terminal domain"/>
    <property type="match status" value="1"/>
</dbReference>
<evidence type="ECO:0000256" key="3">
    <source>
        <dbReference type="ARBA" id="ARBA00022553"/>
    </source>
</evidence>
<dbReference type="GO" id="GO:0005524">
    <property type="term" value="F:ATP binding"/>
    <property type="evidence" value="ECO:0007669"/>
    <property type="project" value="UniProtKB-KW"/>
</dbReference>
<dbReference type="Pfam" id="PF07730">
    <property type="entry name" value="HisKA_3"/>
    <property type="match status" value="1"/>
</dbReference>
<feature type="domain" description="Histidine kinase/HSP90-like ATPase" evidence="11">
    <location>
        <begin position="292"/>
        <end position="383"/>
    </location>
</feature>
<evidence type="ECO:0000256" key="2">
    <source>
        <dbReference type="ARBA" id="ARBA00012438"/>
    </source>
</evidence>
<dbReference type="InterPro" id="IPR050482">
    <property type="entry name" value="Sensor_HK_TwoCompSys"/>
</dbReference>
<evidence type="ECO:0000256" key="8">
    <source>
        <dbReference type="ARBA" id="ARBA00023012"/>
    </source>
</evidence>
<evidence type="ECO:0000256" key="4">
    <source>
        <dbReference type="ARBA" id="ARBA00022679"/>
    </source>
</evidence>
<protein>
    <recommendedName>
        <fullName evidence="2">histidine kinase</fullName>
        <ecNumber evidence="2">2.7.13.3</ecNumber>
    </recommendedName>
</protein>
<feature type="compositionally biased region" description="Polar residues" evidence="9">
    <location>
        <begin position="386"/>
        <end position="395"/>
    </location>
</feature>
<feature type="region of interest" description="Disordered" evidence="9">
    <location>
        <begin position="382"/>
        <end position="404"/>
    </location>
</feature>
<keyword evidence="14" id="KW-1185">Reference proteome</keyword>
<keyword evidence="7" id="KW-0067">ATP-binding</keyword>
<keyword evidence="10" id="KW-0812">Transmembrane</keyword>
<keyword evidence="10" id="KW-1133">Transmembrane helix</keyword>
<evidence type="ECO:0000313" key="13">
    <source>
        <dbReference type="EMBL" id="QSB04453.1"/>
    </source>
</evidence>
<keyword evidence="8" id="KW-0902">Two-component regulatory system</keyword>
<dbReference type="InterPro" id="IPR036890">
    <property type="entry name" value="HATPase_C_sf"/>
</dbReference>
<dbReference type="KEGG" id="nav:JQS30_11745"/>
<evidence type="ECO:0000259" key="12">
    <source>
        <dbReference type="Pfam" id="PF07730"/>
    </source>
</evidence>
<dbReference type="GO" id="GO:0000155">
    <property type="term" value="F:phosphorelay sensor kinase activity"/>
    <property type="evidence" value="ECO:0007669"/>
    <property type="project" value="InterPro"/>
</dbReference>
<dbReference type="AlphaFoldDB" id="A0A895XLM8"/>